<dbReference type="RefSeq" id="WP_202634315.1">
    <property type="nucleotide sequence ID" value="NZ_CP010554.1"/>
</dbReference>
<dbReference type="SUPFAM" id="SSF52540">
    <property type="entry name" value="P-loop containing nucleoside triphosphate hydrolases"/>
    <property type="match status" value="2"/>
</dbReference>
<dbReference type="GO" id="GO:0003677">
    <property type="term" value="F:DNA binding"/>
    <property type="evidence" value="ECO:0007669"/>
    <property type="project" value="InterPro"/>
</dbReference>
<dbReference type="KEGG" id="rbu:PG1C_07920"/>
<dbReference type="HOGENOM" id="CLU_015668_0_0_4"/>
<dbReference type="Pfam" id="PF04851">
    <property type="entry name" value="ResIII"/>
    <property type="match status" value="1"/>
</dbReference>
<feature type="domain" description="Helicase/UvrB N-terminal" evidence="1">
    <location>
        <begin position="51"/>
        <end position="257"/>
    </location>
</feature>
<proteinExistence type="predicted"/>
<evidence type="ECO:0000259" key="1">
    <source>
        <dbReference type="Pfam" id="PF04851"/>
    </source>
</evidence>
<organism evidence="2 3">
    <name type="scientific">Rugosibacter aromaticivorans</name>
    <dbReference type="NCBI Taxonomy" id="1565605"/>
    <lineage>
        <taxon>Bacteria</taxon>
        <taxon>Pseudomonadati</taxon>
        <taxon>Pseudomonadota</taxon>
        <taxon>Betaproteobacteria</taxon>
        <taxon>Nitrosomonadales</taxon>
        <taxon>Sterolibacteriaceae</taxon>
        <taxon>Rugosibacter</taxon>
    </lineage>
</organism>
<gene>
    <name evidence="2" type="ORF">PG1C_07920</name>
</gene>
<dbReference type="InterPro" id="IPR006935">
    <property type="entry name" value="Helicase/UvrB_N"/>
</dbReference>
<accession>A0A0C5J017</accession>
<sequence length="897" mass="99419">MADLLLKSYQSTALSALSGFLREATQVGAASAFLQQAGSPYQTAAFGEIPCVCLRIPTGGGKTLLAAHAIVRMAREWQANDAPVAVWLVPSDAIRAQTLTALQTPGHPYRTALEAAYGQRLQVCDLDRVSTLSPTDWGRHTIVVVATIQSFRVEQTDTRNVYAFSESFERHFKSLPAEKLAQLATVPDAFVRAEDVTEANAMLQAYVGQPRYSLANWLALNHPLIVVDEAHNTRTEKSFVALKRLNPSAILELTATPLPHQSNVLYHVSAQELQAEDMIKLPITLREHPEGWQAAVFGAVQTRQWLETEAQQAQAAGDTYVRPIVLFQAQNVNDAVPPDVLRQHLINELHIPEEQIAIATGSQRDLAGVDVSSPASPLRYIITVQALREGWDCPFAYVLCSLQPLSSATAVEQLLGRVLRMPYAQRRRREPLNHAYAHVCEATFAHAATALVDRLVSNMGFEALDVASMIAPQMPLFNAVSPAPALCVPSGTFLPPVTTVLEVSNAAGLQHAAGVTVAPAPNGKGSLVTITGHVDETVEKLLLATERSEKKQDLIRQKVTQHNAVVAAETAPSMRGVPFAPVPPLGYRADAQAPLFPLEREAVLESVDLNLLAQPVSLPGFQVVESDNAFEIYVDEARRVKMRAADVGQLALDAVNVHITADDLVRWLNREVRQSDIVQAHLLAYLTAVVNYLLFDQRASLNTLARMRFVLARRIEAQIADLREAAAKVQFQQRVLDGAWQVEPDWSQPFRFEPGSYPAPASSRYAGRWEFKKHYYPVIADLKDKGEEFECARLIDRHPQVKQWVRNLDQAPFGFWLPTARGRFFPDFIIELMDGRIAVIEYKGAHLRNDPYEIEKRKVGELWAANSQSRCIFQCVFLEDNGRTMEQQVDQALQPRT</sequence>
<dbReference type="InterPro" id="IPR027417">
    <property type="entry name" value="P-loop_NTPase"/>
</dbReference>
<dbReference type="InterPro" id="IPR050742">
    <property type="entry name" value="Helicase_Restrict-Modif_Enz"/>
</dbReference>
<dbReference type="EMBL" id="CP010554">
    <property type="protein sequence ID" value="AJP48407.1"/>
    <property type="molecule type" value="Genomic_DNA"/>
</dbReference>
<dbReference type="PATRIC" id="fig|1565605.3.peg.1678"/>
<protein>
    <submittedName>
        <fullName evidence="2">Type III restriction enzyme, res subunit</fullName>
    </submittedName>
</protein>
<dbReference type="Proteomes" id="UP000061603">
    <property type="component" value="Chromosome"/>
</dbReference>
<dbReference type="REBASE" id="106705">
    <property type="entry name" value="RarCa6ORF7915P"/>
</dbReference>
<dbReference type="GO" id="GO:0005829">
    <property type="term" value="C:cytosol"/>
    <property type="evidence" value="ECO:0007669"/>
    <property type="project" value="TreeGrafter"/>
</dbReference>
<dbReference type="PANTHER" id="PTHR47396">
    <property type="entry name" value="TYPE I RESTRICTION ENZYME ECOKI R PROTEIN"/>
    <property type="match status" value="1"/>
</dbReference>
<dbReference type="STRING" id="1565605.PG1C_07920"/>
<keyword evidence="3" id="KW-1185">Reference proteome</keyword>
<reference evidence="2 3" key="1">
    <citation type="journal article" date="2015" name="Genome Announc.">
        <title>Complete Genome Sequence of a Novel Bacterium within the Family Rhodocyclaceae That Degrades Polycyclic Aromatic Hydrocarbons.</title>
        <authorList>
            <person name="Singleton D.R."/>
            <person name="Dickey A.N."/>
            <person name="Scholl E.H."/>
            <person name="Wright F.A."/>
            <person name="Aitken M.D."/>
        </authorList>
    </citation>
    <scope>NUCLEOTIDE SEQUENCE [LARGE SCALE GENOMIC DNA]</scope>
    <source>
        <strain evidence="3">PG1-Ca6</strain>
    </source>
</reference>
<dbReference type="AlphaFoldDB" id="A0A0C5J017"/>
<name>A0A0C5J017_9PROT</name>
<dbReference type="GO" id="GO:0005524">
    <property type="term" value="F:ATP binding"/>
    <property type="evidence" value="ECO:0007669"/>
    <property type="project" value="InterPro"/>
</dbReference>
<evidence type="ECO:0000313" key="3">
    <source>
        <dbReference type="Proteomes" id="UP000061603"/>
    </source>
</evidence>
<dbReference type="GO" id="GO:0016787">
    <property type="term" value="F:hydrolase activity"/>
    <property type="evidence" value="ECO:0007669"/>
    <property type="project" value="InterPro"/>
</dbReference>
<evidence type="ECO:0000313" key="2">
    <source>
        <dbReference type="EMBL" id="AJP48407.1"/>
    </source>
</evidence>
<dbReference type="PANTHER" id="PTHR47396:SF1">
    <property type="entry name" value="ATP-DEPENDENT HELICASE IRC3-RELATED"/>
    <property type="match status" value="1"/>
</dbReference>
<dbReference type="Gene3D" id="3.40.50.300">
    <property type="entry name" value="P-loop containing nucleotide triphosphate hydrolases"/>
    <property type="match status" value="2"/>
</dbReference>